<comment type="caution">
    <text evidence="2">The sequence shown here is derived from an EMBL/GenBank/DDBJ whole genome shotgun (WGS) entry which is preliminary data.</text>
</comment>
<reference evidence="3" key="1">
    <citation type="journal article" date="2019" name="Int. J. Syst. Evol. Microbiol.">
        <title>The Global Catalogue of Microorganisms (GCM) 10K type strain sequencing project: providing services to taxonomists for standard genome sequencing and annotation.</title>
        <authorList>
            <consortium name="The Broad Institute Genomics Platform"/>
            <consortium name="The Broad Institute Genome Sequencing Center for Infectious Disease"/>
            <person name="Wu L."/>
            <person name="Ma J."/>
        </authorList>
    </citation>
    <scope>NUCLEOTIDE SEQUENCE [LARGE SCALE GENOMIC DNA]</scope>
    <source>
        <strain evidence="3">KCTC 42498</strain>
    </source>
</reference>
<dbReference type="PANTHER" id="PTHR48098">
    <property type="entry name" value="ENTEROCHELIN ESTERASE-RELATED"/>
    <property type="match status" value="1"/>
</dbReference>
<keyword evidence="3" id="KW-1185">Reference proteome</keyword>
<dbReference type="Gene3D" id="3.40.50.1820">
    <property type="entry name" value="alpha/beta hydrolase"/>
    <property type="match status" value="1"/>
</dbReference>
<dbReference type="EMBL" id="JBHULU010000004">
    <property type="protein sequence ID" value="MFD2513015.1"/>
    <property type="molecule type" value="Genomic_DNA"/>
</dbReference>
<evidence type="ECO:0000313" key="3">
    <source>
        <dbReference type="Proteomes" id="UP001597544"/>
    </source>
</evidence>
<proteinExistence type="predicted"/>
<sequence length="311" mass="35493">MKKLLTLYLLLTCILTDIAFAQNPSVENGHIKRLVNFPSKFVAPRNVDVWLPSSYDPSKKYAVLYMHDGQMLFDSTLTWNKQEWGIDEVVGKLILENKIEDCIVVGIWNSGSSRHSDYFPQKPFEALPTAYRENLAKLPSTVKEIALFASGVQSDDYLKFLVKELKPYIDSNFSTRPERENTFIAGSSMGGLISWYAMCEYPETFGGAACLSTHWVGIFSTQNNPIPVAFMTYLKKNLPSPVTHKLYFDYGTETLDALYEPYQKQVDEIMKEKGYTSSSWVTKKFVGEDHSERAWRKRLAIPVTFLLGQNK</sequence>
<dbReference type="PANTHER" id="PTHR48098:SF6">
    <property type="entry name" value="FERRI-BACILLIBACTIN ESTERASE BESA"/>
    <property type="match status" value="1"/>
</dbReference>
<dbReference type="Pfam" id="PF00756">
    <property type="entry name" value="Esterase"/>
    <property type="match status" value="1"/>
</dbReference>
<dbReference type="RefSeq" id="WP_377503474.1">
    <property type="nucleotide sequence ID" value="NZ_JBHULU010000004.1"/>
</dbReference>
<dbReference type="Proteomes" id="UP001597544">
    <property type="component" value="Unassembled WGS sequence"/>
</dbReference>
<evidence type="ECO:0000256" key="1">
    <source>
        <dbReference type="SAM" id="SignalP"/>
    </source>
</evidence>
<feature type="chain" id="PRO_5046715690" evidence="1">
    <location>
        <begin position="22"/>
        <end position="311"/>
    </location>
</feature>
<evidence type="ECO:0000313" key="2">
    <source>
        <dbReference type="EMBL" id="MFD2513015.1"/>
    </source>
</evidence>
<gene>
    <name evidence="2" type="ORF">ACFSRY_04000</name>
</gene>
<dbReference type="InterPro" id="IPR029058">
    <property type="entry name" value="AB_hydrolase_fold"/>
</dbReference>
<name>A0ABW5II08_9BACT</name>
<protein>
    <submittedName>
        <fullName evidence="2">Alpha/beta hydrolase</fullName>
    </submittedName>
</protein>
<dbReference type="GO" id="GO:0016787">
    <property type="term" value="F:hydrolase activity"/>
    <property type="evidence" value="ECO:0007669"/>
    <property type="project" value="UniProtKB-KW"/>
</dbReference>
<dbReference type="InterPro" id="IPR050583">
    <property type="entry name" value="Mycobacterial_A85_antigen"/>
</dbReference>
<keyword evidence="1" id="KW-0732">Signal</keyword>
<accession>A0ABW5II08</accession>
<dbReference type="SUPFAM" id="SSF53474">
    <property type="entry name" value="alpha/beta-Hydrolases"/>
    <property type="match status" value="1"/>
</dbReference>
<keyword evidence="2" id="KW-0378">Hydrolase</keyword>
<organism evidence="2 3">
    <name type="scientific">Pontibacter locisalis</name>
    <dbReference type="NCBI Taxonomy" id="1719035"/>
    <lineage>
        <taxon>Bacteria</taxon>
        <taxon>Pseudomonadati</taxon>
        <taxon>Bacteroidota</taxon>
        <taxon>Cytophagia</taxon>
        <taxon>Cytophagales</taxon>
        <taxon>Hymenobacteraceae</taxon>
        <taxon>Pontibacter</taxon>
    </lineage>
</organism>
<feature type="signal peptide" evidence="1">
    <location>
        <begin position="1"/>
        <end position="21"/>
    </location>
</feature>
<dbReference type="InterPro" id="IPR000801">
    <property type="entry name" value="Esterase-like"/>
</dbReference>